<dbReference type="KEGG" id="dpg:DESPIGER_0647"/>
<dbReference type="InterPro" id="IPR000515">
    <property type="entry name" value="MetI-like"/>
</dbReference>
<proteinExistence type="inferred from homology"/>
<keyword evidence="4 7" id="KW-0812">Transmembrane</keyword>
<reference evidence="10" key="1">
    <citation type="submission" date="2016-10" db="EMBL/GenBank/DDBJ databases">
        <authorList>
            <person name="Wegmann U."/>
        </authorList>
    </citation>
    <scope>NUCLEOTIDE SEQUENCE [LARGE SCALE GENOMIC DNA]</scope>
</reference>
<feature type="domain" description="ABC transmembrane type-1" evidence="8">
    <location>
        <begin position="62"/>
        <end position="263"/>
    </location>
</feature>
<evidence type="ECO:0000313" key="10">
    <source>
        <dbReference type="Proteomes" id="UP000186323"/>
    </source>
</evidence>
<comment type="similarity">
    <text evidence="7">Belongs to the binding-protein-dependent transport system permease family.</text>
</comment>
<dbReference type="EMBL" id="LT630450">
    <property type="protein sequence ID" value="SFV72531.1"/>
    <property type="molecule type" value="Genomic_DNA"/>
</dbReference>
<evidence type="ECO:0000259" key="8">
    <source>
        <dbReference type="PROSITE" id="PS50928"/>
    </source>
</evidence>
<evidence type="ECO:0000256" key="6">
    <source>
        <dbReference type="ARBA" id="ARBA00023136"/>
    </source>
</evidence>
<evidence type="ECO:0000256" key="2">
    <source>
        <dbReference type="ARBA" id="ARBA00022448"/>
    </source>
</evidence>
<evidence type="ECO:0000256" key="1">
    <source>
        <dbReference type="ARBA" id="ARBA00004651"/>
    </source>
</evidence>
<evidence type="ECO:0000313" key="9">
    <source>
        <dbReference type="EMBL" id="SFV72531.1"/>
    </source>
</evidence>
<dbReference type="PANTHER" id="PTHR30151:SF0">
    <property type="entry name" value="ABC TRANSPORTER PERMEASE PROTEIN MJ0413-RELATED"/>
    <property type="match status" value="1"/>
</dbReference>
<dbReference type="PANTHER" id="PTHR30151">
    <property type="entry name" value="ALKANE SULFONATE ABC TRANSPORTER-RELATED, MEMBRANE SUBUNIT"/>
    <property type="match status" value="1"/>
</dbReference>
<gene>
    <name evidence="9" type="ORF">DESPIGER_0647</name>
</gene>
<evidence type="ECO:0000256" key="3">
    <source>
        <dbReference type="ARBA" id="ARBA00022475"/>
    </source>
</evidence>
<dbReference type="GO" id="GO:0055085">
    <property type="term" value="P:transmembrane transport"/>
    <property type="evidence" value="ECO:0007669"/>
    <property type="project" value="InterPro"/>
</dbReference>
<dbReference type="Proteomes" id="UP000186323">
    <property type="component" value="Chromosome I"/>
</dbReference>
<dbReference type="AlphaFoldDB" id="A0A1K1LCU4"/>
<dbReference type="CDD" id="cd06261">
    <property type="entry name" value="TM_PBP2"/>
    <property type="match status" value="1"/>
</dbReference>
<keyword evidence="10" id="KW-1185">Reference proteome</keyword>
<keyword evidence="5 7" id="KW-1133">Transmembrane helix</keyword>
<feature type="transmembrane region" description="Helical" evidence="7">
    <location>
        <begin position="12"/>
        <end position="35"/>
    </location>
</feature>
<feature type="transmembrane region" description="Helical" evidence="7">
    <location>
        <begin position="70"/>
        <end position="91"/>
    </location>
</feature>
<evidence type="ECO:0000256" key="7">
    <source>
        <dbReference type="RuleBase" id="RU363032"/>
    </source>
</evidence>
<feature type="transmembrane region" description="Helical" evidence="7">
    <location>
        <begin position="41"/>
        <end position="63"/>
    </location>
</feature>
<feature type="transmembrane region" description="Helical" evidence="7">
    <location>
        <begin position="111"/>
        <end position="131"/>
    </location>
</feature>
<dbReference type="Pfam" id="PF00528">
    <property type="entry name" value="BPD_transp_1"/>
    <property type="match status" value="1"/>
</dbReference>
<dbReference type="OrthoDB" id="5322475at2"/>
<dbReference type="PROSITE" id="PS50928">
    <property type="entry name" value="ABC_TM1"/>
    <property type="match status" value="1"/>
</dbReference>
<accession>A0A1K1LCU4</accession>
<dbReference type="Gene3D" id="1.10.3720.10">
    <property type="entry name" value="MetI-like"/>
    <property type="match status" value="1"/>
</dbReference>
<evidence type="ECO:0000256" key="4">
    <source>
        <dbReference type="ARBA" id="ARBA00022692"/>
    </source>
</evidence>
<dbReference type="GO" id="GO:0005886">
    <property type="term" value="C:plasma membrane"/>
    <property type="evidence" value="ECO:0007669"/>
    <property type="project" value="UniProtKB-SubCell"/>
</dbReference>
<comment type="subcellular location">
    <subcellularLocation>
        <location evidence="1 7">Cell membrane</location>
        <topology evidence="1 7">Multi-pass membrane protein</topology>
    </subcellularLocation>
</comment>
<dbReference type="RefSeq" id="WP_072333020.1">
    <property type="nucleotide sequence ID" value="NZ_CALUWT010000020.1"/>
</dbReference>
<feature type="transmembrane region" description="Helical" evidence="7">
    <location>
        <begin position="245"/>
        <end position="266"/>
    </location>
</feature>
<organism evidence="9 10">
    <name type="scientific">Desulfovibrio piger</name>
    <dbReference type="NCBI Taxonomy" id="901"/>
    <lineage>
        <taxon>Bacteria</taxon>
        <taxon>Pseudomonadati</taxon>
        <taxon>Thermodesulfobacteriota</taxon>
        <taxon>Desulfovibrionia</taxon>
        <taxon>Desulfovibrionales</taxon>
        <taxon>Desulfovibrionaceae</taxon>
        <taxon>Desulfovibrio</taxon>
    </lineage>
</organism>
<keyword evidence="6 7" id="KW-0472">Membrane</keyword>
<evidence type="ECO:0000256" key="5">
    <source>
        <dbReference type="ARBA" id="ARBA00022989"/>
    </source>
</evidence>
<feature type="transmembrane region" description="Helical" evidence="7">
    <location>
        <begin position="212"/>
        <end position="233"/>
    </location>
</feature>
<dbReference type="SUPFAM" id="SSF161098">
    <property type="entry name" value="MetI-like"/>
    <property type="match status" value="1"/>
</dbReference>
<sequence length="278" mass="30095">MPGRIIFWAAPLLVPVLFFLIWEFMATLVGNSLILPPLEEIGALLAHPLDNVIAMGTLAGNIGISLVRVLCGYAAAVLLGVPLGVAMGYYAGLHRLLNLFLGMFRPIPPLAWVPLVLAWFGVSSLATVMGLPRSELYYYLNNLKISMLFIIFIGALFPILTSAVHGVQTVNRTLVDSARVLGASERDIFTKILLPAAAPSIVNGLRIGLGVAWMCLVSAEMLPGSLSGVGYLITHAYTVGRTDVVIAGMISISVVGALLDMAFQWIERRKYAWKQFSR</sequence>
<name>A0A1K1LCU4_9BACT</name>
<protein>
    <submittedName>
        <fullName evidence="9">ABC-type nitrate/sulfonate/bicarbonate transport system, permease component</fullName>
    </submittedName>
</protein>
<dbReference type="InterPro" id="IPR035906">
    <property type="entry name" value="MetI-like_sf"/>
</dbReference>
<keyword evidence="2 7" id="KW-0813">Transport</keyword>
<feature type="transmembrane region" description="Helical" evidence="7">
    <location>
        <begin position="143"/>
        <end position="168"/>
    </location>
</feature>
<keyword evidence="3" id="KW-1003">Cell membrane</keyword>